<dbReference type="AlphaFoldDB" id="E0XT24"/>
<name>E0XT24_9PROT</name>
<evidence type="ECO:0000313" key="1">
    <source>
        <dbReference type="EMBL" id="ADI17565.1"/>
    </source>
</evidence>
<reference evidence="1" key="1">
    <citation type="journal article" date="2011" name="Environ. Microbiol.">
        <title>Time-series analyses of Monterey Bay coastal microbial picoplankton using a 'genome proxy' microarray.</title>
        <authorList>
            <person name="Rich V.I."/>
            <person name="Pham V.D."/>
            <person name="Eppley J."/>
            <person name="Shi Y."/>
            <person name="DeLong E.F."/>
        </authorList>
    </citation>
    <scope>NUCLEOTIDE SEQUENCE</scope>
</reference>
<proteinExistence type="predicted"/>
<protein>
    <submittedName>
        <fullName evidence="1">Uncharacterized protein</fullName>
    </submittedName>
</protein>
<organism evidence="1">
    <name type="scientific">uncultured alpha proteobacterium HF0130_06E21</name>
    <dbReference type="NCBI Taxonomy" id="710808"/>
    <lineage>
        <taxon>Bacteria</taxon>
        <taxon>Pseudomonadati</taxon>
        <taxon>Pseudomonadota</taxon>
        <taxon>Alphaproteobacteria</taxon>
        <taxon>environmental samples</taxon>
    </lineage>
</organism>
<sequence length="60" mass="7104">MAGLTRSVYLAQARHNLMYLVYIPRMRVQADVFDVTHRRLRIPSSGIHNVQQRRCRNPLQ</sequence>
<dbReference type="EMBL" id="GU474868">
    <property type="protein sequence ID" value="ADI17565.1"/>
    <property type="molecule type" value="Genomic_DNA"/>
</dbReference>
<accession>E0XT24</accession>